<dbReference type="InterPro" id="IPR036396">
    <property type="entry name" value="Cyt_P450_sf"/>
</dbReference>
<keyword evidence="7" id="KW-0408">Iron</keyword>
<evidence type="ECO:0000256" key="8">
    <source>
        <dbReference type="ARBA" id="ARBA00023033"/>
    </source>
</evidence>
<evidence type="ECO:0000313" key="9">
    <source>
        <dbReference type="EMBL" id="KAF7371337.1"/>
    </source>
</evidence>
<protein>
    <submittedName>
        <fullName evidence="9">Cytochrome P450</fullName>
    </submittedName>
</protein>
<evidence type="ECO:0000256" key="6">
    <source>
        <dbReference type="ARBA" id="ARBA00023002"/>
    </source>
</evidence>
<dbReference type="GO" id="GO:0020037">
    <property type="term" value="F:heme binding"/>
    <property type="evidence" value="ECO:0007669"/>
    <property type="project" value="InterPro"/>
</dbReference>
<keyword evidence="6" id="KW-0560">Oxidoreductase</keyword>
<keyword evidence="10" id="KW-1185">Reference proteome</keyword>
<evidence type="ECO:0000256" key="2">
    <source>
        <dbReference type="ARBA" id="ARBA00005179"/>
    </source>
</evidence>
<dbReference type="SUPFAM" id="SSF48264">
    <property type="entry name" value="Cytochrome P450"/>
    <property type="match status" value="1"/>
</dbReference>
<dbReference type="PANTHER" id="PTHR46300:SF7">
    <property type="entry name" value="P450, PUTATIVE (EUROFUNG)-RELATED"/>
    <property type="match status" value="1"/>
</dbReference>
<dbReference type="OrthoDB" id="2789670at2759"/>
<evidence type="ECO:0000256" key="4">
    <source>
        <dbReference type="ARBA" id="ARBA00022617"/>
    </source>
</evidence>
<proteinExistence type="inferred from homology"/>
<evidence type="ECO:0000256" key="3">
    <source>
        <dbReference type="ARBA" id="ARBA00010617"/>
    </source>
</evidence>
<dbReference type="GO" id="GO:0004497">
    <property type="term" value="F:monooxygenase activity"/>
    <property type="evidence" value="ECO:0007669"/>
    <property type="project" value="UniProtKB-KW"/>
</dbReference>
<dbReference type="Proteomes" id="UP000623467">
    <property type="component" value="Unassembled WGS sequence"/>
</dbReference>
<gene>
    <name evidence="9" type="ORF">MSAN_00769800</name>
</gene>
<accession>A0A8H7DFN0</accession>
<dbReference type="AlphaFoldDB" id="A0A8H7DFN0"/>
<sequence>MTVAAITFAYSLRRRRSPPLPPGPRGLPIVGNILDLRTTNSWLNFAKLGEDWGEISSLTVLGQTMIIVNSLKIAEDLLETRGANFSDRPEMPMAGELGGFDNVLILSQCGDRVKQERKLFHQLFGSSTSIITHFGSLLTSEVQKFLQNILDKPENALNQIWRLTGAITLRIVYGYHIVPEPEQDGFLEMFNRVTVNFSRTAAPGAFLVNIIPALRYWPEWLPGGGFHTIAKECSKQLHRTVDTSFEYVKEQIATGTVEPSFTANLLEGFHDEYLIKWTAVTIRGEAETTAAQITAFFLAMSLYPKVQAAAQKEIDTVVGKDRLPDISDRERLPYMNALCKEVLRYYVAVPTGIFELVGVPHRARGDFIYERGEEAPPMFIPEALCGHRKYLENDS</sequence>
<comment type="caution">
    <text evidence="9">The sequence shown here is derived from an EMBL/GenBank/DDBJ whole genome shotgun (WGS) entry which is preliminary data.</text>
</comment>
<comment type="cofactor">
    <cofactor evidence="1">
        <name>heme</name>
        <dbReference type="ChEBI" id="CHEBI:30413"/>
    </cofactor>
</comment>
<dbReference type="InterPro" id="IPR002401">
    <property type="entry name" value="Cyt_P450_E_grp-I"/>
</dbReference>
<comment type="pathway">
    <text evidence="2">Secondary metabolite biosynthesis.</text>
</comment>
<comment type="similarity">
    <text evidence="3">Belongs to the cytochrome P450 family.</text>
</comment>
<name>A0A8H7DFN0_9AGAR</name>
<keyword evidence="4" id="KW-0349">Heme</keyword>
<evidence type="ECO:0000313" key="10">
    <source>
        <dbReference type="Proteomes" id="UP000623467"/>
    </source>
</evidence>
<evidence type="ECO:0000256" key="5">
    <source>
        <dbReference type="ARBA" id="ARBA00022723"/>
    </source>
</evidence>
<dbReference type="Gene3D" id="1.10.630.10">
    <property type="entry name" value="Cytochrome P450"/>
    <property type="match status" value="1"/>
</dbReference>
<keyword evidence="5" id="KW-0479">Metal-binding</keyword>
<dbReference type="InterPro" id="IPR050364">
    <property type="entry name" value="Cytochrome_P450_fung"/>
</dbReference>
<evidence type="ECO:0000256" key="7">
    <source>
        <dbReference type="ARBA" id="ARBA00023004"/>
    </source>
</evidence>
<dbReference type="GO" id="GO:0016705">
    <property type="term" value="F:oxidoreductase activity, acting on paired donors, with incorporation or reduction of molecular oxygen"/>
    <property type="evidence" value="ECO:0007669"/>
    <property type="project" value="InterPro"/>
</dbReference>
<organism evidence="9 10">
    <name type="scientific">Mycena sanguinolenta</name>
    <dbReference type="NCBI Taxonomy" id="230812"/>
    <lineage>
        <taxon>Eukaryota</taxon>
        <taxon>Fungi</taxon>
        <taxon>Dikarya</taxon>
        <taxon>Basidiomycota</taxon>
        <taxon>Agaricomycotina</taxon>
        <taxon>Agaricomycetes</taxon>
        <taxon>Agaricomycetidae</taxon>
        <taxon>Agaricales</taxon>
        <taxon>Marasmiineae</taxon>
        <taxon>Mycenaceae</taxon>
        <taxon>Mycena</taxon>
    </lineage>
</organism>
<dbReference type="Pfam" id="PF00067">
    <property type="entry name" value="p450"/>
    <property type="match status" value="1"/>
</dbReference>
<dbReference type="PANTHER" id="PTHR46300">
    <property type="entry name" value="P450, PUTATIVE (EUROFUNG)-RELATED-RELATED"/>
    <property type="match status" value="1"/>
</dbReference>
<evidence type="ECO:0000256" key="1">
    <source>
        <dbReference type="ARBA" id="ARBA00001971"/>
    </source>
</evidence>
<dbReference type="EMBL" id="JACAZH010000004">
    <property type="protein sequence ID" value="KAF7371337.1"/>
    <property type="molecule type" value="Genomic_DNA"/>
</dbReference>
<dbReference type="InterPro" id="IPR001128">
    <property type="entry name" value="Cyt_P450"/>
</dbReference>
<dbReference type="GO" id="GO:0005506">
    <property type="term" value="F:iron ion binding"/>
    <property type="evidence" value="ECO:0007669"/>
    <property type="project" value="InterPro"/>
</dbReference>
<reference evidence="9" key="1">
    <citation type="submission" date="2020-05" db="EMBL/GenBank/DDBJ databases">
        <title>Mycena genomes resolve the evolution of fungal bioluminescence.</title>
        <authorList>
            <person name="Tsai I.J."/>
        </authorList>
    </citation>
    <scope>NUCLEOTIDE SEQUENCE</scope>
    <source>
        <strain evidence="9">160909Yilan</strain>
    </source>
</reference>
<keyword evidence="8" id="KW-0503">Monooxygenase</keyword>
<dbReference type="PRINTS" id="PR00463">
    <property type="entry name" value="EP450I"/>
</dbReference>